<evidence type="ECO:0000313" key="2">
    <source>
        <dbReference type="EMBL" id="GER70434.1"/>
    </source>
</evidence>
<accession>A0A5J4JN73</accession>
<evidence type="ECO:0000313" key="3">
    <source>
        <dbReference type="Proteomes" id="UP000391919"/>
    </source>
</evidence>
<dbReference type="EMBL" id="BKZQ01000020">
    <property type="protein sequence ID" value="GER70434.1"/>
    <property type="molecule type" value="Genomic_DNA"/>
</dbReference>
<organism evidence="2 3">
    <name type="scientific">Weizmannia acidilactici</name>
    <dbReference type="NCBI Taxonomy" id="2607726"/>
    <lineage>
        <taxon>Bacteria</taxon>
        <taxon>Bacillati</taxon>
        <taxon>Bacillota</taxon>
        <taxon>Bacilli</taxon>
        <taxon>Bacillales</taxon>
        <taxon>Bacillaceae</taxon>
        <taxon>Heyndrickxia</taxon>
    </lineage>
</organism>
<comment type="caution">
    <text evidence="2">The sequence shown here is derived from an EMBL/GenBank/DDBJ whole genome shotgun (WGS) entry which is preliminary data.</text>
</comment>
<dbReference type="Pfam" id="PF08378">
    <property type="entry name" value="NERD"/>
    <property type="match status" value="1"/>
</dbReference>
<sequence length="115" mass="13965">MLYKDRTKSLELFIFKSLNRRMDLTEKDKQYYWNLEKGYEGERHLDLLTEKLECDCLVLNDLRLYLNNTTFQIDTLVITGETIYVFEVKNYEGDFYYEGERIYEISPRSATRLFN</sequence>
<name>A0A5J4JN73_9BACI</name>
<proteinExistence type="predicted"/>
<dbReference type="InterPro" id="IPR011528">
    <property type="entry name" value="NERD"/>
</dbReference>
<gene>
    <name evidence="2" type="ORF">BpJC7_17370</name>
</gene>
<protein>
    <recommendedName>
        <fullName evidence="1">NERD domain-containing protein</fullName>
    </recommendedName>
</protein>
<keyword evidence="3" id="KW-1185">Reference proteome</keyword>
<dbReference type="Proteomes" id="UP000391919">
    <property type="component" value="Unassembled WGS sequence"/>
</dbReference>
<feature type="domain" description="NERD" evidence="1">
    <location>
        <begin position="37"/>
        <end position="115"/>
    </location>
</feature>
<evidence type="ECO:0000259" key="1">
    <source>
        <dbReference type="PROSITE" id="PS50965"/>
    </source>
</evidence>
<reference evidence="2 3" key="1">
    <citation type="submission" date="2019-09" db="EMBL/GenBank/DDBJ databases">
        <title>Draft genome sequence of Bacillus sp. JC-7.</title>
        <authorList>
            <person name="Tanaka N."/>
            <person name="Shiwa Y."/>
            <person name="Fujita N."/>
            <person name="Tanasupawat S."/>
        </authorList>
    </citation>
    <scope>NUCLEOTIDE SEQUENCE [LARGE SCALE GENOMIC DNA]</scope>
    <source>
        <strain evidence="2 3">JC-7</strain>
    </source>
</reference>
<dbReference type="PROSITE" id="PS50965">
    <property type="entry name" value="NERD"/>
    <property type="match status" value="1"/>
</dbReference>
<dbReference type="AlphaFoldDB" id="A0A5J4JN73"/>